<evidence type="ECO:0000313" key="21">
    <source>
        <dbReference type="Proteomes" id="UP000507222"/>
    </source>
</evidence>
<keyword evidence="5 16" id="KW-0812">Transmembrane</keyword>
<keyword evidence="12 16" id="KW-0472">Membrane</keyword>
<evidence type="ECO:0000259" key="19">
    <source>
        <dbReference type="PROSITE" id="PS51473"/>
    </source>
</evidence>
<feature type="chain" id="PRO_5026689561" evidence="17">
    <location>
        <begin position="26"/>
        <end position="972"/>
    </location>
</feature>
<feature type="domain" description="Protein kinase" evidence="18">
    <location>
        <begin position="727"/>
        <end position="972"/>
    </location>
</feature>
<dbReference type="InterPro" id="IPR017441">
    <property type="entry name" value="Protein_kinase_ATP_BS"/>
</dbReference>
<proteinExistence type="predicted"/>
<keyword evidence="4" id="KW-0808">Transferase</keyword>
<dbReference type="FunFam" id="3.30.200.20:FF:000142">
    <property type="entry name" value="Cysteine-rich receptor-like protein kinase 10"/>
    <property type="match status" value="2"/>
</dbReference>
<dbReference type="InterPro" id="IPR038408">
    <property type="entry name" value="GNK2_sf"/>
</dbReference>
<feature type="domain" description="Protein kinase" evidence="18">
    <location>
        <begin position="342"/>
        <end position="627"/>
    </location>
</feature>
<evidence type="ECO:0000256" key="14">
    <source>
        <dbReference type="ARBA" id="ARBA00023180"/>
    </source>
</evidence>
<dbReference type="Pfam" id="PF00069">
    <property type="entry name" value="Pkinase"/>
    <property type="match status" value="1"/>
</dbReference>
<feature type="domain" description="Gnk2-homologous" evidence="19">
    <location>
        <begin position="145"/>
        <end position="250"/>
    </location>
</feature>
<organism evidence="20 21">
    <name type="scientific">Prunus armeniaca</name>
    <name type="common">Apricot</name>
    <name type="synonym">Armeniaca vulgaris</name>
    <dbReference type="NCBI Taxonomy" id="36596"/>
    <lineage>
        <taxon>Eukaryota</taxon>
        <taxon>Viridiplantae</taxon>
        <taxon>Streptophyta</taxon>
        <taxon>Embryophyta</taxon>
        <taxon>Tracheophyta</taxon>
        <taxon>Spermatophyta</taxon>
        <taxon>Magnoliopsida</taxon>
        <taxon>eudicotyledons</taxon>
        <taxon>Gunneridae</taxon>
        <taxon>Pentapetalae</taxon>
        <taxon>rosids</taxon>
        <taxon>fabids</taxon>
        <taxon>Rosales</taxon>
        <taxon>Rosaceae</taxon>
        <taxon>Amygdaloideae</taxon>
        <taxon>Amygdaleae</taxon>
        <taxon>Prunus</taxon>
    </lineage>
</organism>
<dbReference type="InterPro" id="IPR002902">
    <property type="entry name" value="GNK2"/>
</dbReference>
<name>A0A6J5UH82_PRUAR</name>
<dbReference type="SMART" id="SM00220">
    <property type="entry name" value="S_TKc"/>
    <property type="match status" value="1"/>
</dbReference>
<gene>
    <name evidence="20" type="ORF">CURHAP_LOCUS24841</name>
</gene>
<dbReference type="Pfam" id="PF07714">
    <property type="entry name" value="PK_Tyr_Ser-Thr"/>
    <property type="match status" value="1"/>
</dbReference>
<keyword evidence="10 15" id="KW-0067">ATP-binding</keyword>
<evidence type="ECO:0000256" key="10">
    <source>
        <dbReference type="ARBA" id="ARBA00022840"/>
    </source>
</evidence>
<dbReference type="PANTHER" id="PTHR27002">
    <property type="entry name" value="RECEPTOR-LIKE SERINE/THREONINE-PROTEIN KINASE SD1-8"/>
    <property type="match status" value="1"/>
</dbReference>
<dbReference type="GO" id="GO:0009737">
    <property type="term" value="P:response to abscisic acid"/>
    <property type="evidence" value="ECO:0007669"/>
    <property type="project" value="UniProtKB-ARBA"/>
</dbReference>
<keyword evidence="11 16" id="KW-1133">Transmembrane helix</keyword>
<reference evidence="20 21" key="1">
    <citation type="submission" date="2020-05" db="EMBL/GenBank/DDBJ databases">
        <authorList>
            <person name="Campoy J."/>
            <person name="Schneeberger K."/>
            <person name="Spophaly S."/>
        </authorList>
    </citation>
    <scope>NUCLEOTIDE SEQUENCE [LARGE SCALE GENOMIC DNA]</scope>
    <source>
        <strain evidence="20">PruArmRojPasFocal</strain>
    </source>
</reference>
<evidence type="ECO:0000259" key="18">
    <source>
        <dbReference type="PROSITE" id="PS50011"/>
    </source>
</evidence>
<dbReference type="SUPFAM" id="SSF56112">
    <property type="entry name" value="Protein kinase-like (PK-like)"/>
    <property type="match status" value="2"/>
</dbReference>
<evidence type="ECO:0000256" key="12">
    <source>
        <dbReference type="ARBA" id="ARBA00023136"/>
    </source>
</evidence>
<dbReference type="EMBL" id="CAEKDK010000004">
    <property type="protein sequence ID" value="CAB4275870.1"/>
    <property type="molecule type" value="Genomic_DNA"/>
</dbReference>
<feature type="signal peptide" evidence="17">
    <location>
        <begin position="1"/>
        <end position="25"/>
    </location>
</feature>
<dbReference type="InterPro" id="IPR000719">
    <property type="entry name" value="Prot_kinase_dom"/>
</dbReference>
<dbReference type="PROSITE" id="PS50011">
    <property type="entry name" value="PROTEIN_KINASE_DOM"/>
    <property type="match status" value="2"/>
</dbReference>
<comment type="subcellular location">
    <subcellularLocation>
        <location evidence="1">Membrane</location>
        <topology evidence="1">Single-pass membrane protein</topology>
    </subcellularLocation>
</comment>
<evidence type="ECO:0000256" key="4">
    <source>
        <dbReference type="ARBA" id="ARBA00022679"/>
    </source>
</evidence>
<dbReference type="GO" id="GO:0004674">
    <property type="term" value="F:protein serine/threonine kinase activity"/>
    <property type="evidence" value="ECO:0007669"/>
    <property type="project" value="UniProtKB-KW"/>
</dbReference>
<dbReference type="InterPro" id="IPR011009">
    <property type="entry name" value="Kinase-like_dom_sf"/>
</dbReference>
<feature type="transmembrane region" description="Helical" evidence="16">
    <location>
        <begin position="282"/>
        <end position="304"/>
    </location>
</feature>
<dbReference type="FunFam" id="1.10.510.10:FF:000343">
    <property type="entry name" value="Cysteine-rich receptor-like protein kinase 28"/>
    <property type="match status" value="1"/>
</dbReference>
<evidence type="ECO:0000256" key="9">
    <source>
        <dbReference type="ARBA" id="ARBA00022777"/>
    </source>
</evidence>
<dbReference type="PROSITE" id="PS00108">
    <property type="entry name" value="PROTEIN_KINASE_ST"/>
    <property type="match status" value="1"/>
</dbReference>
<dbReference type="PROSITE" id="PS51473">
    <property type="entry name" value="GNK2"/>
    <property type="match status" value="2"/>
</dbReference>
<evidence type="ECO:0000256" key="1">
    <source>
        <dbReference type="ARBA" id="ARBA00004167"/>
    </source>
</evidence>
<keyword evidence="13" id="KW-0675">Receptor</keyword>
<evidence type="ECO:0000256" key="3">
    <source>
        <dbReference type="ARBA" id="ARBA00022553"/>
    </source>
</evidence>
<dbReference type="InterPro" id="IPR001245">
    <property type="entry name" value="Ser-Thr/Tyr_kinase_cat_dom"/>
</dbReference>
<evidence type="ECO:0000256" key="15">
    <source>
        <dbReference type="PROSITE-ProRule" id="PRU10141"/>
    </source>
</evidence>
<dbReference type="CDD" id="cd23509">
    <property type="entry name" value="Gnk2-like"/>
    <property type="match status" value="2"/>
</dbReference>
<dbReference type="FunFam" id="3.30.430.20:FF:000003">
    <property type="entry name" value="Cysteine-rich RLK (RECEPTOR-like protein kinase) 10"/>
    <property type="match status" value="1"/>
</dbReference>
<feature type="domain" description="Gnk2-homologous" evidence="19">
    <location>
        <begin position="36"/>
        <end position="139"/>
    </location>
</feature>
<dbReference type="Gene3D" id="1.10.510.10">
    <property type="entry name" value="Transferase(Phosphotransferase) domain 1"/>
    <property type="match status" value="2"/>
</dbReference>
<evidence type="ECO:0000256" key="13">
    <source>
        <dbReference type="ARBA" id="ARBA00023170"/>
    </source>
</evidence>
<dbReference type="Proteomes" id="UP000507222">
    <property type="component" value="Unassembled WGS sequence"/>
</dbReference>
<evidence type="ECO:0000256" key="7">
    <source>
        <dbReference type="ARBA" id="ARBA00022737"/>
    </source>
</evidence>
<keyword evidence="9" id="KW-0418">Kinase</keyword>
<dbReference type="CDD" id="cd14066">
    <property type="entry name" value="STKc_IRAK"/>
    <property type="match status" value="1"/>
</dbReference>
<evidence type="ECO:0000256" key="17">
    <source>
        <dbReference type="SAM" id="SignalP"/>
    </source>
</evidence>
<evidence type="ECO:0000256" key="11">
    <source>
        <dbReference type="ARBA" id="ARBA00022989"/>
    </source>
</evidence>
<protein>
    <submittedName>
        <fullName evidence="20">Uncharacterized protein</fullName>
    </submittedName>
</protein>
<keyword evidence="7" id="KW-0677">Repeat</keyword>
<evidence type="ECO:0000256" key="8">
    <source>
        <dbReference type="ARBA" id="ARBA00022741"/>
    </source>
</evidence>
<keyword evidence="14" id="KW-0325">Glycoprotein</keyword>
<evidence type="ECO:0000256" key="6">
    <source>
        <dbReference type="ARBA" id="ARBA00022729"/>
    </source>
</evidence>
<dbReference type="Pfam" id="PF01657">
    <property type="entry name" value="Stress-antifung"/>
    <property type="match status" value="2"/>
</dbReference>
<dbReference type="PANTHER" id="PTHR27002:SF1104">
    <property type="entry name" value="CYSTEINE-RICH RECEPTOR-LIKE PROTEIN KINASE 27-RELATED"/>
    <property type="match status" value="1"/>
</dbReference>
<feature type="binding site" evidence="15">
    <location>
        <position position="370"/>
    </location>
    <ligand>
        <name>ATP</name>
        <dbReference type="ChEBI" id="CHEBI:30616"/>
    </ligand>
</feature>
<evidence type="ECO:0000256" key="2">
    <source>
        <dbReference type="ARBA" id="ARBA00022527"/>
    </source>
</evidence>
<dbReference type="PROSITE" id="PS00107">
    <property type="entry name" value="PROTEIN_KINASE_ATP"/>
    <property type="match status" value="1"/>
</dbReference>
<sequence length="972" mass="109403">MGCSRSLILFINLAITSNLVALIIAQDDDASCTERADYCWKCTDGATYTPGDMYQVNLKSLLSSFSSNTQNNYGFYNSSMGKHPNNVNGIALCRGDLSQDLCQACLNTSIGRVLQTCSTQKEAIFWAERCMVRYSYNLIYGIEKQYPVKYVPGAEFLDNPQPFQPVLDYLLHNLSDRAASSLKKFAAGHATVPGAETIYALVQCTPDIDKKNCSNCLKESILEIERCCGGKKGGRVLKPSCSFRYEINSFFLPTANSLVDIPASDPAPAPKEEKKKSNIKQIVITIVVVLVAFVTILSSICIFLRLTKRRVKLDEDENSKEINLVESLQYDFETIRSATDDFSDANKLGRGGFGAVYKGRLLNGQPIAVKRLSKYSEQGDREFKNEVMLLALLQHRNLVRLLGFCLKTDERLLIYEYVPNTSLDHFIFDTNNHEHLDWETRYKIIGGIARGILYLHEDSRVRIIHRDLKTSNILLDEDMNPKIADFGMARLFAIDQTQGDTRTVRGTYGYMAPEYVIHGRISVKMDVFSFGVLVLEIVSGKKIGSFRYGENEVDLLTYAWRNWREDTIENIIDPVLTASSRIETMRCIHIGLLCVQENVVDRPTVASVVSMLNSQSLALSVPSQPAFYIHYKTGSDISTLTESDQSKSLSSRLKFSDSYCFQFEIRNERNSNRSAVIIVMPTVGLVIIVIIIGVILRMRKPKKHVESRSAESLQFDFGTIRAATDNFSDSNKLGQDGFGAVYQACQWARKIAVKRLSRDSRQGDQEFKNEVLLVTKLQHQNLVRLLGFCLEGNERLLVYEFVPNASLDQFIFDFGMARLFVVDQNQGDTSRIVGTYGCMAPEYVYHGKFSVKSYVFSFGVLVLEICSGHKNSSFHINGKQRIFLAIYAWINWREETALNLLDSTLMATVSKAEILRCIHIGHSLNLPIPSAPAFFAHSSMDLKYNSGLKQSSRSRSAEISENEASITELYAR</sequence>
<dbReference type="InterPro" id="IPR008271">
    <property type="entry name" value="Ser/Thr_kinase_AS"/>
</dbReference>
<keyword evidence="6 17" id="KW-0732">Signal</keyword>
<dbReference type="Gene3D" id="3.30.430.20">
    <property type="entry name" value="Gnk2 domain, C-X8-C-X2-C motif"/>
    <property type="match status" value="2"/>
</dbReference>
<dbReference type="GO" id="GO:0005524">
    <property type="term" value="F:ATP binding"/>
    <property type="evidence" value="ECO:0007669"/>
    <property type="project" value="UniProtKB-UniRule"/>
</dbReference>
<keyword evidence="8 15" id="KW-0547">Nucleotide-binding</keyword>
<dbReference type="GO" id="GO:0005886">
    <property type="term" value="C:plasma membrane"/>
    <property type="evidence" value="ECO:0007669"/>
    <property type="project" value="TreeGrafter"/>
</dbReference>
<dbReference type="Gene3D" id="3.30.200.20">
    <property type="entry name" value="Phosphorylase Kinase, domain 1"/>
    <property type="match status" value="2"/>
</dbReference>
<evidence type="ECO:0000313" key="20">
    <source>
        <dbReference type="EMBL" id="CAB4275870.1"/>
    </source>
</evidence>
<evidence type="ECO:0000256" key="5">
    <source>
        <dbReference type="ARBA" id="ARBA00022692"/>
    </source>
</evidence>
<dbReference type="AlphaFoldDB" id="A0A6J5UH82"/>
<keyword evidence="3" id="KW-0597">Phosphoprotein</keyword>
<keyword evidence="2" id="KW-0723">Serine/threonine-protein kinase</keyword>
<accession>A0A6J5UH82</accession>
<dbReference type="FunFam" id="3.30.430.20:FF:000002">
    <property type="entry name" value="Cysteine-rich receptor-like protein kinase 10"/>
    <property type="match status" value="1"/>
</dbReference>
<feature type="transmembrane region" description="Helical" evidence="16">
    <location>
        <begin position="675"/>
        <end position="696"/>
    </location>
</feature>
<evidence type="ECO:0000256" key="16">
    <source>
        <dbReference type="SAM" id="Phobius"/>
    </source>
</evidence>